<dbReference type="InterPro" id="IPR036188">
    <property type="entry name" value="FAD/NAD-bd_sf"/>
</dbReference>
<evidence type="ECO:0000256" key="5">
    <source>
        <dbReference type="ARBA" id="ARBA00023002"/>
    </source>
</evidence>
<dbReference type="OrthoDB" id="66881at2759"/>
<name>A0A448YMR1_BRENA</name>
<evidence type="ECO:0000313" key="7">
    <source>
        <dbReference type="Proteomes" id="UP000290900"/>
    </source>
</evidence>
<dbReference type="AlphaFoldDB" id="A0A448YMR1"/>
<dbReference type="GO" id="GO:0050660">
    <property type="term" value="F:flavin adenine dinucleotide binding"/>
    <property type="evidence" value="ECO:0007669"/>
    <property type="project" value="InterPro"/>
</dbReference>
<evidence type="ECO:0000313" key="6">
    <source>
        <dbReference type="EMBL" id="VEU22148.1"/>
    </source>
</evidence>
<comment type="similarity">
    <text evidence="1">Belongs to the FMO family.</text>
</comment>
<organism evidence="6 7">
    <name type="scientific">Brettanomyces naardenensis</name>
    <name type="common">Yeast</name>
    <dbReference type="NCBI Taxonomy" id="13370"/>
    <lineage>
        <taxon>Eukaryota</taxon>
        <taxon>Fungi</taxon>
        <taxon>Dikarya</taxon>
        <taxon>Ascomycota</taxon>
        <taxon>Saccharomycotina</taxon>
        <taxon>Pichiomycetes</taxon>
        <taxon>Pichiales</taxon>
        <taxon>Pichiaceae</taxon>
        <taxon>Brettanomyces</taxon>
    </lineage>
</organism>
<evidence type="ECO:0000256" key="1">
    <source>
        <dbReference type="ARBA" id="ARBA00009183"/>
    </source>
</evidence>
<keyword evidence="2" id="KW-0285">Flavoprotein</keyword>
<accession>A0A448YMR1</accession>
<dbReference type="GO" id="GO:0050661">
    <property type="term" value="F:NADP binding"/>
    <property type="evidence" value="ECO:0007669"/>
    <property type="project" value="InterPro"/>
</dbReference>
<keyword evidence="5" id="KW-0560">Oxidoreductase</keyword>
<dbReference type="InterPro" id="IPR050346">
    <property type="entry name" value="FMO-like"/>
</dbReference>
<keyword evidence="3" id="KW-0274">FAD</keyword>
<gene>
    <name evidence="6" type="ORF">BRENAR_LOCUS2880</name>
</gene>
<sequence>MIFSTNADLGFEASKNDPKGFKPFASHREILDYIQKYAKANDLEKYIRFNTSVQKVVKKAGKWQVTVDQIDREKGEERWYTEEFDAVFVASGRGSIPYVPEVEGLKGFASRNPDVILHAKAFRNTDDFKGKKVLVVGSGISALDISQYLIAAADRTIMSFDSADTVVPHQVYQWTHDILSDNSIPFDRYPKIKRYLDDDGVEFVDGKIERGFDKIILATGYHLYQPFLDFPGNKPVTTNTRPNGPLKRLQNLYLYSFTVGDPTLAYTSISNNPYFFPLGESIATMVSGVWSGHSKLPAVEVQQEWADKNLPDRKEQEALFKEDHFLQVVGEMFKLAPEGRTSVTDRIKKGENEETKEVMKELFYKFSKGELREEA</sequence>
<evidence type="ECO:0000256" key="4">
    <source>
        <dbReference type="ARBA" id="ARBA00022857"/>
    </source>
</evidence>
<dbReference type="Gene3D" id="3.50.50.60">
    <property type="entry name" value="FAD/NAD(P)-binding domain"/>
    <property type="match status" value="2"/>
</dbReference>
<dbReference type="PRINTS" id="PR00370">
    <property type="entry name" value="FMOXYGENASE"/>
</dbReference>
<dbReference type="InterPro" id="IPR000960">
    <property type="entry name" value="Flavin_mOase"/>
</dbReference>
<protein>
    <submittedName>
        <fullName evidence="6">DEKNAAC103128</fullName>
    </submittedName>
</protein>
<keyword evidence="4" id="KW-0521">NADP</keyword>
<dbReference type="Pfam" id="PF00743">
    <property type="entry name" value="FMO-like"/>
    <property type="match status" value="1"/>
</dbReference>
<evidence type="ECO:0000256" key="2">
    <source>
        <dbReference type="ARBA" id="ARBA00022630"/>
    </source>
</evidence>
<dbReference type="GO" id="GO:0004499">
    <property type="term" value="F:N,N-dimethylaniline monooxygenase activity"/>
    <property type="evidence" value="ECO:0007669"/>
    <property type="project" value="InterPro"/>
</dbReference>
<proteinExistence type="inferred from homology"/>
<evidence type="ECO:0000256" key="3">
    <source>
        <dbReference type="ARBA" id="ARBA00022827"/>
    </source>
</evidence>
<dbReference type="STRING" id="13370.A0A448YMR1"/>
<dbReference type="PANTHER" id="PTHR23023">
    <property type="entry name" value="DIMETHYLANILINE MONOOXYGENASE"/>
    <property type="match status" value="1"/>
</dbReference>
<dbReference type="InterPro" id="IPR020946">
    <property type="entry name" value="Flavin_mOase-like"/>
</dbReference>
<dbReference type="InParanoid" id="A0A448YMR1"/>
<dbReference type="EMBL" id="CAACVR010000018">
    <property type="protein sequence ID" value="VEU22148.1"/>
    <property type="molecule type" value="Genomic_DNA"/>
</dbReference>
<keyword evidence="7" id="KW-1185">Reference proteome</keyword>
<dbReference type="SUPFAM" id="SSF51905">
    <property type="entry name" value="FAD/NAD(P)-binding domain"/>
    <property type="match status" value="2"/>
</dbReference>
<dbReference type="Proteomes" id="UP000290900">
    <property type="component" value="Unassembled WGS sequence"/>
</dbReference>
<reference evidence="6 7" key="1">
    <citation type="submission" date="2018-12" db="EMBL/GenBank/DDBJ databases">
        <authorList>
            <person name="Tiukova I."/>
            <person name="Dainat J."/>
        </authorList>
    </citation>
    <scope>NUCLEOTIDE SEQUENCE [LARGE SCALE GENOMIC DNA]</scope>
</reference>